<dbReference type="GO" id="GO:0009409">
    <property type="term" value="P:response to cold"/>
    <property type="evidence" value="ECO:0007669"/>
    <property type="project" value="InterPro"/>
</dbReference>
<protein>
    <submittedName>
        <fullName evidence="2">Uncharacterized protein</fullName>
    </submittedName>
</protein>
<reference evidence="2" key="1">
    <citation type="submission" date="2019-10" db="EMBL/GenBank/DDBJ databases">
        <authorList>
            <person name="Zhang R."/>
            <person name="Pan Y."/>
            <person name="Wang J."/>
            <person name="Ma R."/>
            <person name="Yu S."/>
        </authorList>
    </citation>
    <scope>NUCLEOTIDE SEQUENCE</scope>
    <source>
        <strain evidence="2">LA-IB0</strain>
        <tissue evidence="2">Leaf</tissue>
    </source>
</reference>
<dbReference type="PANTHER" id="PTHR33676">
    <property type="entry name" value="COLD REGULATED PROTEIN 27"/>
    <property type="match status" value="1"/>
</dbReference>
<dbReference type="Proteomes" id="UP000826271">
    <property type="component" value="Unassembled WGS sequence"/>
</dbReference>
<gene>
    <name evidence="2" type="ORF">BUALT_Bualt19G0109400</name>
</gene>
<proteinExistence type="predicted"/>
<dbReference type="InterPro" id="IPR044678">
    <property type="entry name" value="COR27/28"/>
</dbReference>
<dbReference type="EMBL" id="WHWC01000019">
    <property type="protein sequence ID" value="KAG8364257.1"/>
    <property type="molecule type" value="Genomic_DNA"/>
</dbReference>
<keyword evidence="3" id="KW-1185">Reference proteome</keyword>
<evidence type="ECO:0000313" key="2">
    <source>
        <dbReference type="EMBL" id="KAG8364257.1"/>
    </source>
</evidence>
<dbReference type="GO" id="GO:0042752">
    <property type="term" value="P:regulation of circadian rhythm"/>
    <property type="evidence" value="ECO:0007669"/>
    <property type="project" value="InterPro"/>
</dbReference>
<evidence type="ECO:0000313" key="3">
    <source>
        <dbReference type="Proteomes" id="UP000826271"/>
    </source>
</evidence>
<feature type="region of interest" description="Disordered" evidence="1">
    <location>
        <begin position="198"/>
        <end position="217"/>
    </location>
</feature>
<organism evidence="2 3">
    <name type="scientific">Buddleja alternifolia</name>
    <dbReference type="NCBI Taxonomy" id="168488"/>
    <lineage>
        <taxon>Eukaryota</taxon>
        <taxon>Viridiplantae</taxon>
        <taxon>Streptophyta</taxon>
        <taxon>Embryophyta</taxon>
        <taxon>Tracheophyta</taxon>
        <taxon>Spermatophyta</taxon>
        <taxon>Magnoliopsida</taxon>
        <taxon>eudicotyledons</taxon>
        <taxon>Gunneridae</taxon>
        <taxon>Pentapetalae</taxon>
        <taxon>asterids</taxon>
        <taxon>lamiids</taxon>
        <taxon>Lamiales</taxon>
        <taxon>Scrophulariaceae</taxon>
        <taxon>Buddlejeae</taxon>
        <taxon>Buddleja</taxon>
    </lineage>
</organism>
<comment type="caution">
    <text evidence="2">The sequence shown here is derived from an EMBL/GenBank/DDBJ whole genome shotgun (WGS) entry which is preliminary data.</text>
</comment>
<dbReference type="AlphaFoldDB" id="A0AAV6W6U5"/>
<dbReference type="PANTHER" id="PTHR33676:SF3">
    <property type="entry name" value="COLD-REGULATED PROTEIN 27"/>
    <property type="match status" value="1"/>
</dbReference>
<sequence length="249" mass="28076">MEANLRPDCPPPPAVFGGADELNQTNSDASFLTAQNCEDNETMDECTTWTDEKHSSYLNNLEVSFVKQLHQSMGLLAPCSQLKPEDRNISLIRPINVQNASGQITVLRYGCWQKHNYERSKPLSRTRADSHNPRKSPWMYGAKRMRKLCPPPSSDMPEFPSLCNTENHGKGIETRRHKYFASEACNGDLYDLTKEGTGQNFVDEDNHNKSNTKPRLKKSKTALADTSHHDQIVPSTRCLTTDIRKLLAG</sequence>
<name>A0AAV6W6U5_9LAMI</name>
<accession>A0AAV6W6U5</accession>
<evidence type="ECO:0000256" key="1">
    <source>
        <dbReference type="SAM" id="MobiDB-lite"/>
    </source>
</evidence>